<name>A0A7T8KCV1_CALRO</name>
<evidence type="ECO:0000313" key="2">
    <source>
        <dbReference type="Proteomes" id="UP000595437"/>
    </source>
</evidence>
<reference evidence="2" key="1">
    <citation type="submission" date="2021-01" db="EMBL/GenBank/DDBJ databases">
        <title>Caligus Genome Assembly.</title>
        <authorList>
            <person name="Gallardo-Escarate C."/>
        </authorList>
    </citation>
    <scope>NUCLEOTIDE SEQUENCE [LARGE SCALE GENOMIC DNA]</scope>
</reference>
<feature type="non-terminal residue" evidence="1">
    <location>
        <position position="1"/>
    </location>
</feature>
<proteinExistence type="predicted"/>
<organism evidence="1 2">
    <name type="scientific">Caligus rogercresseyi</name>
    <name type="common">Sea louse</name>
    <dbReference type="NCBI Taxonomy" id="217165"/>
    <lineage>
        <taxon>Eukaryota</taxon>
        <taxon>Metazoa</taxon>
        <taxon>Ecdysozoa</taxon>
        <taxon>Arthropoda</taxon>
        <taxon>Crustacea</taxon>
        <taxon>Multicrustacea</taxon>
        <taxon>Hexanauplia</taxon>
        <taxon>Copepoda</taxon>
        <taxon>Siphonostomatoida</taxon>
        <taxon>Caligidae</taxon>
        <taxon>Caligus</taxon>
    </lineage>
</organism>
<sequence>LFGESKVRTLGSTHLPTSYSPDCSCHEVTSVGQSILGFRDGGAAEFLQHMLRMTRKILRPFHGGNPLHKLTRKEFVFAWTEEI</sequence>
<protein>
    <submittedName>
        <fullName evidence="1">Uncharacterized protein</fullName>
    </submittedName>
</protein>
<dbReference type="Proteomes" id="UP000595437">
    <property type="component" value="Chromosome 4"/>
</dbReference>
<keyword evidence="2" id="KW-1185">Reference proteome</keyword>
<dbReference type="EMBL" id="CP045893">
    <property type="protein sequence ID" value="QQP53560.1"/>
    <property type="molecule type" value="Genomic_DNA"/>
</dbReference>
<accession>A0A7T8KCV1</accession>
<dbReference type="AlphaFoldDB" id="A0A7T8KCV1"/>
<evidence type="ECO:0000313" key="1">
    <source>
        <dbReference type="EMBL" id="QQP53560.1"/>
    </source>
</evidence>
<gene>
    <name evidence="1" type="ORF">FKW44_006075</name>
</gene>